<organism evidence="1">
    <name type="scientific">marine sediment metagenome</name>
    <dbReference type="NCBI Taxonomy" id="412755"/>
    <lineage>
        <taxon>unclassified sequences</taxon>
        <taxon>metagenomes</taxon>
        <taxon>ecological metagenomes</taxon>
    </lineage>
</organism>
<evidence type="ECO:0000313" key="1">
    <source>
        <dbReference type="EMBL" id="GAG69904.1"/>
    </source>
</evidence>
<dbReference type="AlphaFoldDB" id="X0ZKG1"/>
<proteinExistence type="predicted"/>
<reference evidence="1" key="1">
    <citation type="journal article" date="2014" name="Front. Microbiol.">
        <title>High frequency of phylogenetically diverse reductive dehalogenase-homologous genes in deep subseafloor sedimentary metagenomes.</title>
        <authorList>
            <person name="Kawai M."/>
            <person name="Futagami T."/>
            <person name="Toyoda A."/>
            <person name="Takaki Y."/>
            <person name="Nishi S."/>
            <person name="Hori S."/>
            <person name="Arai W."/>
            <person name="Tsubouchi T."/>
            <person name="Morono Y."/>
            <person name="Uchiyama I."/>
            <person name="Ito T."/>
            <person name="Fujiyama A."/>
            <person name="Inagaki F."/>
            <person name="Takami H."/>
        </authorList>
    </citation>
    <scope>NUCLEOTIDE SEQUENCE</scope>
    <source>
        <strain evidence="1">Expedition CK06-06</strain>
    </source>
</reference>
<gene>
    <name evidence="1" type="ORF">S01H4_18438</name>
</gene>
<comment type="caution">
    <text evidence="1">The sequence shown here is derived from an EMBL/GenBank/DDBJ whole genome shotgun (WGS) entry which is preliminary data.</text>
</comment>
<name>X0ZKG1_9ZZZZ</name>
<protein>
    <submittedName>
        <fullName evidence="1">Uncharacterized protein</fullName>
    </submittedName>
</protein>
<dbReference type="EMBL" id="BART01008175">
    <property type="protein sequence ID" value="GAG69904.1"/>
    <property type="molecule type" value="Genomic_DNA"/>
</dbReference>
<sequence length="60" mass="7148">MGLFKKKVKYEIYYIDVNVENANRDFQELQSRGWELAGNINPYVGTSRDRMLIPLKRKLK</sequence>
<accession>X0ZKG1</accession>